<accession>A0A0E9W741</accession>
<dbReference type="AlphaFoldDB" id="A0A0E9W741"/>
<proteinExistence type="predicted"/>
<organism evidence="1">
    <name type="scientific">Anguilla anguilla</name>
    <name type="common">European freshwater eel</name>
    <name type="synonym">Muraena anguilla</name>
    <dbReference type="NCBI Taxonomy" id="7936"/>
    <lineage>
        <taxon>Eukaryota</taxon>
        <taxon>Metazoa</taxon>
        <taxon>Chordata</taxon>
        <taxon>Craniata</taxon>
        <taxon>Vertebrata</taxon>
        <taxon>Euteleostomi</taxon>
        <taxon>Actinopterygii</taxon>
        <taxon>Neopterygii</taxon>
        <taxon>Teleostei</taxon>
        <taxon>Anguilliformes</taxon>
        <taxon>Anguillidae</taxon>
        <taxon>Anguilla</taxon>
    </lineage>
</organism>
<evidence type="ECO:0000313" key="1">
    <source>
        <dbReference type="EMBL" id="JAH86177.1"/>
    </source>
</evidence>
<sequence>MRACQNSFAGYSFNRGGGYKPSPQKCLLFTAALRLQNLLGVLFLNKYF</sequence>
<reference evidence="1" key="2">
    <citation type="journal article" date="2015" name="Fish Shellfish Immunol.">
        <title>Early steps in the European eel (Anguilla anguilla)-Vibrio vulnificus interaction in the gills: Role of the RtxA13 toxin.</title>
        <authorList>
            <person name="Callol A."/>
            <person name="Pajuelo D."/>
            <person name="Ebbesson L."/>
            <person name="Teles M."/>
            <person name="MacKenzie S."/>
            <person name="Amaro C."/>
        </authorList>
    </citation>
    <scope>NUCLEOTIDE SEQUENCE</scope>
</reference>
<name>A0A0E9W741_ANGAN</name>
<reference evidence="1" key="1">
    <citation type="submission" date="2014-11" db="EMBL/GenBank/DDBJ databases">
        <authorList>
            <person name="Amaro Gonzalez C."/>
        </authorList>
    </citation>
    <scope>NUCLEOTIDE SEQUENCE</scope>
</reference>
<dbReference type="EMBL" id="GBXM01022400">
    <property type="protein sequence ID" value="JAH86177.1"/>
    <property type="molecule type" value="Transcribed_RNA"/>
</dbReference>
<protein>
    <submittedName>
        <fullName evidence="1">Uncharacterized protein</fullName>
    </submittedName>
</protein>